<evidence type="ECO:0000313" key="2">
    <source>
        <dbReference type="Proteomes" id="UP000695022"/>
    </source>
</evidence>
<gene>
    <name evidence="3" type="primary">LOC106810538</name>
</gene>
<dbReference type="RefSeq" id="XP_014669405.1">
    <property type="nucleotide sequence ID" value="XM_014813919.1"/>
</dbReference>
<feature type="compositionally biased region" description="Basic and acidic residues" evidence="1">
    <location>
        <begin position="217"/>
        <end position="231"/>
    </location>
</feature>
<evidence type="ECO:0000313" key="3">
    <source>
        <dbReference type="RefSeq" id="XP_014669405.1"/>
    </source>
</evidence>
<organism evidence="2 3">
    <name type="scientific">Priapulus caudatus</name>
    <name type="common">Priapulid worm</name>
    <dbReference type="NCBI Taxonomy" id="37621"/>
    <lineage>
        <taxon>Eukaryota</taxon>
        <taxon>Metazoa</taxon>
        <taxon>Ecdysozoa</taxon>
        <taxon>Scalidophora</taxon>
        <taxon>Priapulida</taxon>
        <taxon>Priapulimorpha</taxon>
        <taxon>Priapulimorphida</taxon>
        <taxon>Priapulidae</taxon>
        <taxon>Priapulus</taxon>
    </lineage>
</organism>
<feature type="region of interest" description="Disordered" evidence="1">
    <location>
        <begin position="1"/>
        <end position="51"/>
    </location>
</feature>
<feature type="compositionally biased region" description="Polar residues" evidence="1">
    <location>
        <begin position="261"/>
        <end position="279"/>
    </location>
</feature>
<feature type="compositionally biased region" description="Low complexity" evidence="1">
    <location>
        <begin position="206"/>
        <end position="215"/>
    </location>
</feature>
<feature type="region of interest" description="Disordered" evidence="1">
    <location>
        <begin position="87"/>
        <end position="162"/>
    </location>
</feature>
<dbReference type="GeneID" id="106810538"/>
<evidence type="ECO:0000256" key="1">
    <source>
        <dbReference type="SAM" id="MobiDB-lite"/>
    </source>
</evidence>
<feature type="compositionally biased region" description="Low complexity" evidence="1">
    <location>
        <begin position="358"/>
        <end position="367"/>
    </location>
</feature>
<protein>
    <submittedName>
        <fullName evidence="3">Uncharacterized protein LOC106810538</fullName>
    </submittedName>
</protein>
<feature type="compositionally biased region" description="Polar residues" evidence="1">
    <location>
        <begin position="19"/>
        <end position="29"/>
    </location>
</feature>
<feature type="compositionally biased region" description="Basic and acidic residues" evidence="1">
    <location>
        <begin position="88"/>
        <end position="101"/>
    </location>
</feature>
<feature type="region of interest" description="Disordered" evidence="1">
    <location>
        <begin position="206"/>
        <end position="305"/>
    </location>
</feature>
<dbReference type="Proteomes" id="UP000695022">
    <property type="component" value="Unplaced"/>
</dbReference>
<sequence>MRKQEMNSPKKDLYRRVPSSDNAGAQSPNRKPLVQGQLVTNATMRDPDDPDVIVTHIAHDSDLSHRMKLCQLEDPDRATPEKYYSVGEVERRGPAAPEKHGFAAPEKQGSVAPEDPTASPRRCAPLPAALGKGEGSPLLLRRSESLELSDTESDTLGIKSQENPGQVVVVDAMLDSSRSPESTAEVGIVTEIISSPALITSHVAVEVAKPSSSKPVVKKEDTNDTKHEAGLKKKKKSKGRIVPSRYMAAAGGLSSKRNESGETSAAQSDSSRTTKTSARSVGMPRNVSRVTKPKRPVSSRMDKTGDECNKFYAIPHDTKCRGSLKAMSTPATASRGSMQVFAGIQEDDFSQTRAQHVKSISRSSYSRPRSKRESKAAPSLEDDQLTFSCSTALYHVVLHGPQMSKKACDHQEADAAETDVPTLARSGERLDDYKSRLDLALDKVKHIKMLEKPLQHRSFEVDVGRVKDKYANMAASVEATYASLKHTISHIPRRSHRTE</sequence>
<feature type="compositionally biased region" description="Basic and acidic residues" evidence="1">
    <location>
        <begin position="1"/>
        <end position="15"/>
    </location>
</feature>
<accession>A0ABM1EB34</accession>
<name>A0ABM1EB34_PRICU</name>
<reference evidence="3" key="1">
    <citation type="submission" date="2025-08" db="UniProtKB">
        <authorList>
            <consortium name="RefSeq"/>
        </authorList>
    </citation>
    <scope>IDENTIFICATION</scope>
</reference>
<proteinExistence type="predicted"/>
<keyword evidence="2" id="KW-1185">Reference proteome</keyword>
<feature type="region of interest" description="Disordered" evidence="1">
    <location>
        <begin position="351"/>
        <end position="381"/>
    </location>
</feature>